<name>A0A2U9AGB3_ADET1</name>
<dbReference type="Proteomes" id="UP000319740">
    <property type="component" value="Segment"/>
</dbReference>
<proteinExistence type="predicted"/>
<evidence type="ECO:0000313" key="2">
    <source>
        <dbReference type="Proteomes" id="UP000319740"/>
    </source>
</evidence>
<protein>
    <submittedName>
        <fullName evidence="1">E4 ORFD</fullName>
    </submittedName>
</protein>
<organism evidence="1 2">
    <name type="scientific">Tree shrew adenovirus serotype 1</name>
    <name type="common">TSAdV-1</name>
    <name type="synonym">Tupaia adenovirus 1</name>
    <dbReference type="NCBI Taxonomy" id="47680"/>
    <lineage>
        <taxon>Viruses</taxon>
        <taxon>Varidnaviria</taxon>
        <taxon>Bamfordvirae</taxon>
        <taxon>Preplasmiviricota</taxon>
        <taxon>Polisuviricotina</taxon>
        <taxon>Pharingeaviricetes</taxon>
        <taxon>Rowavirales</taxon>
        <taxon>Adenoviridae</taxon>
        <taxon>Mastadenovirus</taxon>
        <taxon>Mastadenovirus tupaiae</taxon>
        <taxon>Tree shrew mastadenovirus A</taxon>
    </lineage>
</organism>
<organismHost>
    <name type="scientific">Tupaiidae</name>
    <name type="common">tree shrews</name>
    <dbReference type="NCBI Taxonomy" id="9393"/>
</organismHost>
<sequence length="105" mass="11838">MGKPFFVFNGMCLELKIWNPGFEVKIMIQRLTEALEMYMDTVCSPKCSLPTYYYSVVAKGENSFLLFVGCEDIEDEKDCVDFLVSELQASFPVVIFSLGVIPSLA</sequence>
<reference evidence="1 2" key="1">
    <citation type="submission" date="2017-08" db="EMBL/GenBank/DDBJ databases">
        <title>The genome of a new adenovirus from tree shrew.</title>
        <authorList>
            <person name="Song Q."/>
            <person name="Sun X."/>
            <person name="Dai J."/>
        </authorList>
    </citation>
    <scope>NUCLEOTIDE SEQUENCE [LARGE SCALE GENOMIC DNA]</scope>
    <source>
        <strain evidence="1">KM</strain>
    </source>
</reference>
<dbReference type="EMBL" id="MF780605">
    <property type="protein sequence ID" value="AWO77124.1"/>
    <property type="molecule type" value="Genomic_DNA"/>
</dbReference>
<accession>A0A2U9AGB3</accession>
<evidence type="ECO:0000313" key="1">
    <source>
        <dbReference type="EMBL" id="AWO77124.1"/>
    </source>
</evidence>